<comment type="caution">
    <text evidence="2">The sequence shown here is derived from an EMBL/GenBank/DDBJ whole genome shotgun (WGS) entry which is preliminary data.</text>
</comment>
<evidence type="ECO:0000313" key="3">
    <source>
        <dbReference type="EMBL" id="CAK9074834.1"/>
    </source>
</evidence>
<dbReference type="EMBL" id="CAXAMM010035669">
    <property type="protein sequence ID" value="CAK9074651.1"/>
    <property type="molecule type" value="Genomic_DNA"/>
</dbReference>
<proteinExistence type="predicted"/>
<dbReference type="InterPro" id="IPR056311">
    <property type="entry name" value="TMEM131_Ig_2"/>
</dbReference>
<evidence type="ECO:0000313" key="2">
    <source>
        <dbReference type="EMBL" id="CAK9074651.1"/>
    </source>
</evidence>
<dbReference type="EMBL" id="CAXAMM010035780">
    <property type="protein sequence ID" value="CAK9074834.1"/>
    <property type="molecule type" value="Genomic_DNA"/>
</dbReference>
<keyword evidence="2" id="KW-0812">Transmembrane</keyword>
<dbReference type="Pfam" id="PF24495">
    <property type="entry name" value="Ig_TMEM131_2"/>
    <property type="match status" value="1"/>
</dbReference>
<reference evidence="2 4" key="1">
    <citation type="submission" date="2024-02" db="EMBL/GenBank/DDBJ databases">
        <authorList>
            <person name="Chen Y."/>
            <person name="Shah S."/>
            <person name="Dougan E. K."/>
            <person name="Thang M."/>
            <person name="Chan C."/>
        </authorList>
    </citation>
    <scope>NUCLEOTIDE SEQUENCE [LARGE SCALE GENOMIC DNA]</scope>
</reference>
<evidence type="ECO:0000259" key="1">
    <source>
        <dbReference type="Pfam" id="PF24495"/>
    </source>
</evidence>
<gene>
    <name evidence="2" type="ORF">SCF082_LOCUS36314</name>
    <name evidence="3" type="ORF">SCF082_LOCUS36373</name>
</gene>
<keyword evidence="4" id="KW-1185">Reference proteome</keyword>
<name>A0ABP0PF50_9DINO</name>
<sequence>MLGSFSQSVCKESASSDVADIIPALTPRSGVKKNKKGKSPVIAILHVMFIAQQPGEVHGRIAVSTTAGVINYEVKGNATANQYRIDPVVHSKVSGGEVMHHPLSVFNPFNEVMQISQVFTNDTFIQLLAPGEFRQAGHKRTPAGSGSLLPERAGSAWKIQPQEQSIVGYAKFTLPPGKLQLIVNDTDAVSATLDVPYKANVLYGSLGFMNDKTKFLATPGRVTSTMRAIMVSNNFSVPILIRSAKIDDASFKISHFQPDTVLQPGEAASLMHLEYTSNGSSALCTRDLELATNVTVGALLSYSLKAWIFKAT</sequence>
<protein>
    <submittedName>
        <fullName evidence="2">Transmembrane protein 131</fullName>
    </submittedName>
</protein>
<evidence type="ECO:0000313" key="4">
    <source>
        <dbReference type="Proteomes" id="UP001642464"/>
    </source>
</evidence>
<organism evidence="2 4">
    <name type="scientific">Durusdinium trenchii</name>
    <dbReference type="NCBI Taxonomy" id="1381693"/>
    <lineage>
        <taxon>Eukaryota</taxon>
        <taxon>Sar</taxon>
        <taxon>Alveolata</taxon>
        <taxon>Dinophyceae</taxon>
        <taxon>Suessiales</taxon>
        <taxon>Symbiodiniaceae</taxon>
        <taxon>Durusdinium</taxon>
    </lineage>
</organism>
<dbReference type="Proteomes" id="UP001642464">
    <property type="component" value="Unassembled WGS sequence"/>
</dbReference>
<dbReference type="PANTHER" id="PTHR22050">
    <property type="entry name" value="RW1 PROTEIN HOMOLOG"/>
    <property type="match status" value="1"/>
</dbReference>
<dbReference type="PANTHER" id="PTHR22050:SF0">
    <property type="entry name" value="TRANSMEMBRANE PROTEIN 131 HOMOLOG"/>
    <property type="match status" value="1"/>
</dbReference>
<accession>A0ABP0PF50</accession>
<keyword evidence="2" id="KW-0472">Membrane</keyword>
<dbReference type="InterPro" id="IPR039877">
    <property type="entry name" value="TMEM131-like"/>
</dbReference>
<feature type="domain" description="TMEM131 second Ig-like" evidence="1">
    <location>
        <begin position="83"/>
        <end position="136"/>
    </location>
</feature>